<evidence type="ECO:0000313" key="5">
    <source>
        <dbReference type="EMBL" id="MBB5135155.1"/>
    </source>
</evidence>
<dbReference type="PANTHER" id="PTHR30154:SF34">
    <property type="entry name" value="TRANSCRIPTIONAL REGULATOR AZLB"/>
    <property type="match status" value="1"/>
</dbReference>
<dbReference type="InterPro" id="IPR036390">
    <property type="entry name" value="WH_DNA-bd_sf"/>
</dbReference>
<name>A0A840PGJ3_9ACTN</name>
<proteinExistence type="predicted"/>
<dbReference type="SUPFAM" id="SSF54909">
    <property type="entry name" value="Dimeric alpha+beta barrel"/>
    <property type="match status" value="2"/>
</dbReference>
<evidence type="ECO:0000256" key="3">
    <source>
        <dbReference type="ARBA" id="ARBA00023163"/>
    </source>
</evidence>
<dbReference type="RefSeq" id="WP_185052109.1">
    <property type="nucleotide sequence ID" value="NZ_BAABIX010000015.1"/>
</dbReference>
<accession>A0A840PGJ3</accession>
<dbReference type="PROSITE" id="PS50956">
    <property type="entry name" value="HTH_ASNC_2"/>
    <property type="match status" value="2"/>
</dbReference>
<evidence type="ECO:0000313" key="6">
    <source>
        <dbReference type="Proteomes" id="UP000578449"/>
    </source>
</evidence>
<dbReference type="GO" id="GO:0043565">
    <property type="term" value="F:sequence-specific DNA binding"/>
    <property type="evidence" value="ECO:0007669"/>
    <property type="project" value="InterPro"/>
</dbReference>
<dbReference type="InterPro" id="IPR019887">
    <property type="entry name" value="Tscrpt_reg_AsnC/Lrp_C"/>
</dbReference>
<evidence type="ECO:0000256" key="2">
    <source>
        <dbReference type="ARBA" id="ARBA00023125"/>
    </source>
</evidence>
<dbReference type="GO" id="GO:0005829">
    <property type="term" value="C:cytosol"/>
    <property type="evidence" value="ECO:0007669"/>
    <property type="project" value="TreeGrafter"/>
</dbReference>
<dbReference type="InterPro" id="IPR000485">
    <property type="entry name" value="AsnC-type_HTH_dom"/>
</dbReference>
<dbReference type="GO" id="GO:0043200">
    <property type="term" value="P:response to amino acid"/>
    <property type="evidence" value="ECO:0007669"/>
    <property type="project" value="TreeGrafter"/>
</dbReference>
<evidence type="ECO:0000259" key="4">
    <source>
        <dbReference type="PROSITE" id="PS50956"/>
    </source>
</evidence>
<organism evidence="5 6">
    <name type="scientific">Thermocatellispora tengchongensis</name>
    <dbReference type="NCBI Taxonomy" id="1073253"/>
    <lineage>
        <taxon>Bacteria</taxon>
        <taxon>Bacillati</taxon>
        <taxon>Actinomycetota</taxon>
        <taxon>Actinomycetes</taxon>
        <taxon>Streptosporangiales</taxon>
        <taxon>Streptosporangiaceae</taxon>
        <taxon>Thermocatellispora</taxon>
    </lineage>
</organism>
<dbReference type="Proteomes" id="UP000578449">
    <property type="component" value="Unassembled WGS sequence"/>
</dbReference>
<dbReference type="InterPro" id="IPR019888">
    <property type="entry name" value="Tscrpt_reg_AsnC-like"/>
</dbReference>
<dbReference type="SUPFAM" id="SSF46785">
    <property type="entry name" value="Winged helix' DNA-binding domain"/>
    <property type="match status" value="2"/>
</dbReference>
<keyword evidence="1" id="KW-0805">Transcription regulation</keyword>
<protein>
    <submittedName>
        <fullName evidence="5">DNA-binding Lrp family transcriptional regulator</fullName>
    </submittedName>
</protein>
<dbReference type="InterPro" id="IPR036388">
    <property type="entry name" value="WH-like_DNA-bd_sf"/>
</dbReference>
<dbReference type="SMART" id="SM00344">
    <property type="entry name" value="HTH_ASNC"/>
    <property type="match status" value="2"/>
</dbReference>
<dbReference type="Gene3D" id="3.30.70.920">
    <property type="match status" value="2"/>
</dbReference>
<reference evidence="5 6" key="1">
    <citation type="submission" date="2020-08" db="EMBL/GenBank/DDBJ databases">
        <title>Genomic Encyclopedia of Type Strains, Phase IV (KMG-IV): sequencing the most valuable type-strain genomes for metagenomic binning, comparative biology and taxonomic classification.</title>
        <authorList>
            <person name="Goeker M."/>
        </authorList>
    </citation>
    <scope>NUCLEOTIDE SEQUENCE [LARGE SCALE GENOMIC DNA]</scope>
    <source>
        <strain evidence="5 6">DSM 45615</strain>
    </source>
</reference>
<sequence>MNDLDSLDRRILAALSVNGRASWTDIAQVIGTSTTTVARRAQQLIGDGVVSVAVLPHLEHNGPVEVFLVRLGCAPGSQARVAGELARRPEVGFLALVTGGHDIVFELVAAKDRDLYGALVEDVQRVPGALQGHADLVLHTYDTGRDWPLEALGADAARLAPPRVPHSCDATHLDEVDRDILGVMGEDGRASFQSVAKRLGVSESTVRRRFEAMTERGCASVTTFVPAPALGYATEVLFWLSVEPSRLERAAEALAARREVRRVSATLGQSSLMCEVALPATADARRFTGRTLAGIAGVRSWTASVQILTVKRGFLTAPWAERRLARETAAAS</sequence>
<dbReference type="PANTHER" id="PTHR30154">
    <property type="entry name" value="LEUCINE-RESPONSIVE REGULATORY PROTEIN"/>
    <property type="match status" value="1"/>
</dbReference>
<dbReference type="PRINTS" id="PR00033">
    <property type="entry name" value="HTHASNC"/>
</dbReference>
<evidence type="ECO:0000256" key="1">
    <source>
        <dbReference type="ARBA" id="ARBA00023015"/>
    </source>
</evidence>
<comment type="caution">
    <text evidence="5">The sequence shown here is derived from an EMBL/GenBank/DDBJ whole genome shotgun (WGS) entry which is preliminary data.</text>
</comment>
<feature type="domain" description="HTH asnC-type" evidence="4">
    <location>
        <begin position="173"/>
        <end position="217"/>
    </location>
</feature>
<keyword evidence="3" id="KW-0804">Transcription</keyword>
<dbReference type="AlphaFoldDB" id="A0A840PGJ3"/>
<dbReference type="Pfam" id="PF01037">
    <property type="entry name" value="AsnC_trans_reg"/>
    <property type="match status" value="1"/>
</dbReference>
<dbReference type="InterPro" id="IPR011008">
    <property type="entry name" value="Dimeric_a/b-barrel"/>
</dbReference>
<dbReference type="Gene3D" id="1.10.10.10">
    <property type="entry name" value="Winged helix-like DNA-binding domain superfamily/Winged helix DNA-binding domain"/>
    <property type="match status" value="2"/>
</dbReference>
<keyword evidence="2 5" id="KW-0238">DNA-binding</keyword>
<dbReference type="EMBL" id="JACHGN010000010">
    <property type="protein sequence ID" value="MBB5135155.1"/>
    <property type="molecule type" value="Genomic_DNA"/>
</dbReference>
<gene>
    <name evidence="5" type="ORF">HNP84_004891</name>
</gene>
<feature type="domain" description="HTH asnC-type" evidence="4">
    <location>
        <begin position="4"/>
        <end position="49"/>
    </location>
</feature>
<keyword evidence="6" id="KW-1185">Reference proteome</keyword>
<dbReference type="Pfam" id="PF13404">
    <property type="entry name" value="HTH_AsnC-type"/>
    <property type="match status" value="2"/>
</dbReference>